<evidence type="ECO:0000259" key="3">
    <source>
        <dbReference type="PROSITE" id="PS50110"/>
    </source>
</evidence>
<dbReference type="PROSITE" id="PS50110">
    <property type="entry name" value="RESPONSE_REGULATORY"/>
    <property type="match status" value="1"/>
</dbReference>
<dbReference type="SMART" id="SM00448">
    <property type="entry name" value="REC"/>
    <property type="match status" value="1"/>
</dbReference>
<proteinExistence type="predicted"/>
<feature type="modified residue" description="4-aspartylphosphate" evidence="2">
    <location>
        <position position="62"/>
    </location>
</feature>
<dbReference type="EMBL" id="BNJG01000001">
    <property type="protein sequence ID" value="GHO54373.1"/>
    <property type="molecule type" value="Genomic_DNA"/>
</dbReference>
<dbReference type="PANTHER" id="PTHR44591:SF3">
    <property type="entry name" value="RESPONSE REGULATORY DOMAIN-CONTAINING PROTEIN"/>
    <property type="match status" value="1"/>
</dbReference>
<reference evidence="4 5" key="1">
    <citation type="journal article" date="2021" name="Int. J. Syst. Evol. Microbiol.">
        <title>Reticulibacter mediterranei gen. nov., sp. nov., within the new family Reticulibacteraceae fam. nov., and Ktedonospora formicarum gen. nov., sp. nov., Ktedonobacter robiniae sp. nov., Dictyobacter formicarum sp. nov. and Dictyobacter arantiisoli sp. nov., belonging to the class Ktedonobacteria.</title>
        <authorList>
            <person name="Yabe S."/>
            <person name="Zheng Y."/>
            <person name="Wang C.M."/>
            <person name="Sakai Y."/>
            <person name="Abe K."/>
            <person name="Yokota A."/>
            <person name="Donadio S."/>
            <person name="Cavaletti L."/>
            <person name="Monciardini P."/>
        </authorList>
    </citation>
    <scope>NUCLEOTIDE SEQUENCE [LARGE SCALE GENOMIC DNA]</scope>
    <source>
        <strain evidence="4 5">SOSP1-30</strain>
    </source>
</reference>
<gene>
    <name evidence="4" type="primary">pilG_4</name>
    <name evidence="4" type="ORF">KSB_28480</name>
</gene>
<dbReference type="PANTHER" id="PTHR44591">
    <property type="entry name" value="STRESS RESPONSE REGULATOR PROTEIN 1"/>
    <property type="match status" value="1"/>
</dbReference>
<dbReference type="SUPFAM" id="SSF52172">
    <property type="entry name" value="CheY-like"/>
    <property type="match status" value="1"/>
</dbReference>
<organism evidence="4 5">
    <name type="scientific">Ktedonobacter robiniae</name>
    <dbReference type="NCBI Taxonomy" id="2778365"/>
    <lineage>
        <taxon>Bacteria</taxon>
        <taxon>Bacillati</taxon>
        <taxon>Chloroflexota</taxon>
        <taxon>Ktedonobacteria</taxon>
        <taxon>Ktedonobacterales</taxon>
        <taxon>Ktedonobacteraceae</taxon>
        <taxon>Ktedonobacter</taxon>
    </lineage>
</organism>
<dbReference type="RefSeq" id="WP_201371098.1">
    <property type="nucleotide sequence ID" value="NZ_BNJG01000001.1"/>
</dbReference>
<sequence>MQPGRTHPNLIMVIDDSTIVRKILEVCLVRAGYDVVSFSNGVEAIRWLEKKGRFVPALVFLDIGLPIVDGCSLACYFSSLPIYRQMAIVMLTARNGLLSRIMARISGARAYITKPFTTYDILQTTRTCLRQAGHQDAPGQVLTVRR</sequence>
<accession>A0ABQ3UNT2</accession>
<keyword evidence="1 2" id="KW-0597">Phosphoprotein</keyword>
<dbReference type="Pfam" id="PF00072">
    <property type="entry name" value="Response_reg"/>
    <property type="match status" value="1"/>
</dbReference>
<feature type="domain" description="Response regulatory" evidence="3">
    <location>
        <begin position="10"/>
        <end position="129"/>
    </location>
</feature>
<dbReference type="InterPro" id="IPR050595">
    <property type="entry name" value="Bact_response_regulator"/>
</dbReference>
<evidence type="ECO:0000313" key="4">
    <source>
        <dbReference type="EMBL" id="GHO54373.1"/>
    </source>
</evidence>
<evidence type="ECO:0000256" key="1">
    <source>
        <dbReference type="ARBA" id="ARBA00022553"/>
    </source>
</evidence>
<dbReference type="InterPro" id="IPR001789">
    <property type="entry name" value="Sig_transdc_resp-reg_receiver"/>
</dbReference>
<protein>
    <submittedName>
        <fullName evidence="4">Response regulator</fullName>
    </submittedName>
</protein>
<name>A0ABQ3UNT2_9CHLR</name>
<comment type="caution">
    <text evidence="4">The sequence shown here is derived from an EMBL/GenBank/DDBJ whole genome shotgun (WGS) entry which is preliminary data.</text>
</comment>
<dbReference type="InterPro" id="IPR011006">
    <property type="entry name" value="CheY-like_superfamily"/>
</dbReference>
<evidence type="ECO:0000313" key="5">
    <source>
        <dbReference type="Proteomes" id="UP000654345"/>
    </source>
</evidence>
<dbReference type="CDD" id="cd00156">
    <property type="entry name" value="REC"/>
    <property type="match status" value="1"/>
</dbReference>
<dbReference type="Proteomes" id="UP000654345">
    <property type="component" value="Unassembled WGS sequence"/>
</dbReference>
<dbReference type="Gene3D" id="3.40.50.2300">
    <property type="match status" value="1"/>
</dbReference>
<evidence type="ECO:0000256" key="2">
    <source>
        <dbReference type="PROSITE-ProRule" id="PRU00169"/>
    </source>
</evidence>
<keyword evidence="5" id="KW-1185">Reference proteome</keyword>